<dbReference type="InterPro" id="IPR051057">
    <property type="entry name" value="PI-PLC_domain"/>
</dbReference>
<dbReference type="PANTHER" id="PTHR13593">
    <property type="match status" value="1"/>
</dbReference>
<gene>
    <name evidence="4" type="ORF">Q8F55_008271</name>
</gene>
<evidence type="ECO:0000313" key="5">
    <source>
        <dbReference type="Proteomes" id="UP001565368"/>
    </source>
</evidence>
<keyword evidence="2" id="KW-1133">Transmembrane helix</keyword>
<dbReference type="PROSITE" id="PS50007">
    <property type="entry name" value="PIPLC_X_DOMAIN"/>
    <property type="match status" value="1"/>
</dbReference>
<protein>
    <recommendedName>
        <fullName evidence="6">PLC-like phosphodiesterase</fullName>
    </recommendedName>
</protein>
<name>A0ABR3PVY7_9TREE</name>
<evidence type="ECO:0000256" key="1">
    <source>
        <dbReference type="SAM" id="MobiDB-lite"/>
    </source>
</evidence>
<feature type="transmembrane region" description="Helical" evidence="2">
    <location>
        <begin position="343"/>
        <end position="366"/>
    </location>
</feature>
<reference evidence="4 5" key="1">
    <citation type="submission" date="2023-08" db="EMBL/GenBank/DDBJ databases">
        <title>Annotated Genome Sequence of Vanrija albida AlHP1.</title>
        <authorList>
            <person name="Herzog R."/>
        </authorList>
    </citation>
    <scope>NUCLEOTIDE SEQUENCE [LARGE SCALE GENOMIC DNA]</scope>
    <source>
        <strain evidence="4 5">AlHP1</strain>
    </source>
</reference>
<feature type="compositionally biased region" description="Gly residues" evidence="1">
    <location>
        <begin position="319"/>
        <end position="329"/>
    </location>
</feature>
<dbReference type="PANTHER" id="PTHR13593:SF140">
    <property type="entry name" value="PLC-LIKE PHOSPHODIESTERASE"/>
    <property type="match status" value="1"/>
</dbReference>
<evidence type="ECO:0008006" key="6">
    <source>
        <dbReference type="Google" id="ProtNLM"/>
    </source>
</evidence>
<organism evidence="4 5">
    <name type="scientific">Vanrija albida</name>
    <dbReference type="NCBI Taxonomy" id="181172"/>
    <lineage>
        <taxon>Eukaryota</taxon>
        <taxon>Fungi</taxon>
        <taxon>Dikarya</taxon>
        <taxon>Basidiomycota</taxon>
        <taxon>Agaricomycotina</taxon>
        <taxon>Tremellomycetes</taxon>
        <taxon>Trichosporonales</taxon>
        <taxon>Trichosporonaceae</taxon>
        <taxon>Vanrija</taxon>
    </lineage>
</organism>
<feature type="signal peptide" evidence="3">
    <location>
        <begin position="1"/>
        <end position="19"/>
    </location>
</feature>
<dbReference type="Gene3D" id="3.20.20.190">
    <property type="entry name" value="Phosphatidylinositol (PI) phosphodiesterase"/>
    <property type="match status" value="1"/>
</dbReference>
<keyword evidence="2" id="KW-0812">Transmembrane</keyword>
<dbReference type="RefSeq" id="XP_069206509.1">
    <property type="nucleotide sequence ID" value="XM_069356668.1"/>
</dbReference>
<dbReference type="InterPro" id="IPR017946">
    <property type="entry name" value="PLC-like_Pdiesterase_TIM-brl"/>
</dbReference>
<feature type="region of interest" description="Disordered" evidence="1">
    <location>
        <begin position="313"/>
        <end position="334"/>
    </location>
</feature>
<accession>A0ABR3PVY7</accession>
<keyword evidence="3" id="KW-0732">Signal</keyword>
<evidence type="ECO:0000256" key="3">
    <source>
        <dbReference type="SAM" id="SignalP"/>
    </source>
</evidence>
<feature type="chain" id="PRO_5046617497" description="PLC-like phosphodiesterase" evidence="3">
    <location>
        <begin position="20"/>
        <end position="367"/>
    </location>
</feature>
<keyword evidence="5" id="KW-1185">Reference proteome</keyword>
<dbReference type="SUPFAM" id="SSF51695">
    <property type="entry name" value="PLC-like phosphodiesterases"/>
    <property type="match status" value="1"/>
</dbReference>
<comment type="caution">
    <text evidence="4">The sequence shown here is derived from an EMBL/GenBank/DDBJ whole genome shotgun (WGS) entry which is preliminary data.</text>
</comment>
<evidence type="ECO:0000313" key="4">
    <source>
        <dbReference type="EMBL" id="KAL1406565.1"/>
    </source>
</evidence>
<evidence type="ECO:0000256" key="2">
    <source>
        <dbReference type="SAM" id="Phobius"/>
    </source>
</evidence>
<dbReference type="GeneID" id="95989314"/>
<dbReference type="Pfam" id="PF26146">
    <property type="entry name" value="PI-PLC_X"/>
    <property type="match status" value="1"/>
</dbReference>
<sequence>MRFSLALAVAPLLALPALAASVCNGDASLCNRLYSNVTFIGAHDSYAVGQGIADNQDKDVTAQLNDGIRALQIQAHNASDGIHLCHTSCVLQDAGLLTDYLGKVKSWLDANPNDVVTIVIVNIDNLPATAFASAYQTAGLDKKSFAPKAAANTVQDWPTLGSLIDAGTPVVTFLNYNADFTAVPYLIDEFTNMWEDAYNVVDQEWGCAVNRSSNTGPSPNQKMYMINHFLDTTMSILGNVAFIPDKDKLNETNAASGPGSIGFHVGNCVMLYARNPNIILLDYYDSNGNAPFLAAAQLNGVAAPTNSVTPGVVSQTGGSASGGASGTGASGPIMSTTSNKNGAVGGMPAGLGLAAAVAGIVVSAVLA</sequence>
<keyword evidence="2" id="KW-0472">Membrane</keyword>
<dbReference type="EMBL" id="JBBXJM010000006">
    <property type="protein sequence ID" value="KAL1406565.1"/>
    <property type="molecule type" value="Genomic_DNA"/>
</dbReference>
<dbReference type="Proteomes" id="UP001565368">
    <property type="component" value="Unassembled WGS sequence"/>
</dbReference>
<proteinExistence type="predicted"/>